<evidence type="ECO:0000313" key="3">
    <source>
        <dbReference type="Proteomes" id="UP000285951"/>
    </source>
</evidence>
<sequence>MQKVSSTPREMEKTVKTKYDMYFGFTTNHSGKNILFPFQQVYNIPY</sequence>
<evidence type="ECO:0000313" key="2">
    <source>
        <dbReference type="EMBL" id="MVB06755.1"/>
    </source>
</evidence>
<gene>
    <name evidence="2" type="ORF">DWB62_006950</name>
    <name evidence="1" type="ORF">GNY23_06950</name>
</gene>
<dbReference type="AlphaFoldDB" id="A0A7M4D4H1"/>
<proteinExistence type="predicted"/>
<accession>A0A7M4D4H1</accession>
<dbReference type="Proteomes" id="UP000462449">
    <property type="component" value="Unassembled WGS sequence"/>
</dbReference>
<evidence type="ECO:0000313" key="1">
    <source>
        <dbReference type="EMBL" id="MUP37550.1"/>
    </source>
</evidence>
<dbReference type="Proteomes" id="UP000285951">
    <property type="component" value="Unassembled WGS sequence"/>
</dbReference>
<name>A0A7M4D4H1_9BACT</name>
<dbReference type="EMBL" id="WOTW01000012">
    <property type="protein sequence ID" value="MUP37550.1"/>
    <property type="molecule type" value="Genomic_DNA"/>
</dbReference>
<comment type="caution">
    <text evidence="1">The sequence shown here is derived from an EMBL/GenBank/DDBJ whole genome shotgun (WGS) entry which is preliminary data.</text>
</comment>
<evidence type="ECO:0000313" key="4">
    <source>
        <dbReference type="Proteomes" id="UP000462449"/>
    </source>
</evidence>
<reference evidence="1 4" key="2">
    <citation type="submission" date="2019-12" db="EMBL/GenBank/DDBJ databases">
        <title>Draft genome sequence of Labilibaculum sp. strain 44 isolated from deep waters of Black Sea.</title>
        <authorList>
            <person name="Yadav S."/>
            <person name="Villanueva L."/>
        </authorList>
    </citation>
    <scope>NUCLEOTIDE SEQUENCE [LARGE SCALE GENOMIC DNA]</scope>
    <source>
        <strain evidence="1 4">44</strain>
    </source>
</reference>
<dbReference type="RefSeq" id="WP_156195302.1">
    <property type="nucleotide sequence ID" value="NZ_QTZN02000012.1"/>
</dbReference>
<dbReference type="EMBL" id="QTZN02000012">
    <property type="protein sequence ID" value="MVB06755.1"/>
    <property type="molecule type" value="Genomic_DNA"/>
</dbReference>
<keyword evidence="3" id="KW-1185">Reference proteome</keyword>
<protein>
    <submittedName>
        <fullName evidence="1">Uncharacterized protein</fullName>
    </submittedName>
</protein>
<organism evidence="1 4">
    <name type="scientific">Labilibaculum euxinus</name>
    <dbReference type="NCBI Taxonomy" id="2686357"/>
    <lineage>
        <taxon>Bacteria</taxon>
        <taxon>Pseudomonadati</taxon>
        <taxon>Bacteroidota</taxon>
        <taxon>Bacteroidia</taxon>
        <taxon>Marinilabiliales</taxon>
        <taxon>Marinifilaceae</taxon>
        <taxon>Labilibaculum</taxon>
    </lineage>
</organism>
<reference evidence="2 3" key="1">
    <citation type="submission" date="2019-11" db="EMBL/GenBank/DDBJ databases">
        <title>Draft genome sequence of Labilibaculum sp. strain SYP isolated from Black Sea.</title>
        <authorList>
            <person name="Yadav S."/>
            <person name="Villanueva L."/>
        </authorList>
    </citation>
    <scope>NUCLEOTIDE SEQUENCE [LARGE SCALE GENOMIC DNA]</scope>
    <source>
        <strain evidence="2 3">44</strain>
    </source>
</reference>